<feature type="non-terminal residue" evidence="1">
    <location>
        <position position="1"/>
    </location>
</feature>
<reference evidence="1" key="1">
    <citation type="submission" date="2023-07" db="EMBL/GenBank/DDBJ databases">
        <title>Chromosome-level genome assembly of Artemia franciscana.</title>
        <authorList>
            <person name="Jo E."/>
        </authorList>
    </citation>
    <scope>NUCLEOTIDE SEQUENCE</scope>
    <source>
        <tissue evidence="1">Whole body</tissue>
    </source>
</reference>
<accession>A0AA88KYN6</accession>
<dbReference type="Gene3D" id="3.60.10.10">
    <property type="entry name" value="Endonuclease/exonuclease/phosphatase"/>
    <property type="match status" value="1"/>
</dbReference>
<dbReference type="Proteomes" id="UP001187531">
    <property type="component" value="Unassembled WGS sequence"/>
</dbReference>
<dbReference type="InterPro" id="IPR036691">
    <property type="entry name" value="Endo/exonu/phosph_ase_sf"/>
</dbReference>
<name>A0AA88KYN6_ARTSF</name>
<keyword evidence="2" id="KW-1185">Reference proteome</keyword>
<evidence type="ECO:0008006" key="3">
    <source>
        <dbReference type="Google" id="ProtNLM"/>
    </source>
</evidence>
<protein>
    <recommendedName>
        <fullName evidence="3">Endonuclease/exonuclease/phosphatase domain-containing protein</fullName>
    </recommendedName>
</protein>
<dbReference type="EMBL" id="JAVRJZ010000019">
    <property type="protein sequence ID" value="KAK2706751.1"/>
    <property type="molecule type" value="Genomic_DNA"/>
</dbReference>
<gene>
    <name evidence="1" type="ORF">QYM36_014702</name>
</gene>
<proteinExistence type="predicted"/>
<sequence>MIVERSCQEKAINIVDLVRKDIKEDSAFQMDIRNLKSMLLAVLAFENNEEELGSDFTELTDDFKVQPSPHFLLVYGIPAINVTKASLKLIILWRAAKELQKYKVTIAGITETHPSADCEEYIGEVRTLVWRSPEMRRCCAARKSLLSFAPVKPRLLRARFDSKHGRINIITCYALTNETEEEDKSDFYTLLSFELSSVPPHDYLILLGDMNNSISNESGMWDFAVGPVTVDSLSDNR</sequence>
<comment type="caution">
    <text evidence="1">The sequence shown here is derived from an EMBL/GenBank/DDBJ whole genome shotgun (WGS) entry which is preliminary data.</text>
</comment>
<organism evidence="1 2">
    <name type="scientific">Artemia franciscana</name>
    <name type="common">Brine shrimp</name>
    <name type="synonym">Artemia sanfranciscana</name>
    <dbReference type="NCBI Taxonomy" id="6661"/>
    <lineage>
        <taxon>Eukaryota</taxon>
        <taxon>Metazoa</taxon>
        <taxon>Ecdysozoa</taxon>
        <taxon>Arthropoda</taxon>
        <taxon>Crustacea</taxon>
        <taxon>Branchiopoda</taxon>
        <taxon>Anostraca</taxon>
        <taxon>Artemiidae</taxon>
        <taxon>Artemia</taxon>
    </lineage>
</organism>
<evidence type="ECO:0000313" key="1">
    <source>
        <dbReference type="EMBL" id="KAK2706751.1"/>
    </source>
</evidence>
<evidence type="ECO:0000313" key="2">
    <source>
        <dbReference type="Proteomes" id="UP001187531"/>
    </source>
</evidence>
<dbReference type="SUPFAM" id="SSF56219">
    <property type="entry name" value="DNase I-like"/>
    <property type="match status" value="1"/>
</dbReference>
<dbReference type="AlphaFoldDB" id="A0AA88KYN6"/>